<evidence type="ECO:0000313" key="3">
    <source>
        <dbReference type="Proteomes" id="UP000009168"/>
    </source>
</evidence>
<organism evidence="2 3">
    <name type="scientific">Tetrahymena thermophila (strain SB210)</name>
    <dbReference type="NCBI Taxonomy" id="312017"/>
    <lineage>
        <taxon>Eukaryota</taxon>
        <taxon>Sar</taxon>
        <taxon>Alveolata</taxon>
        <taxon>Ciliophora</taxon>
        <taxon>Intramacronucleata</taxon>
        <taxon>Oligohymenophorea</taxon>
        <taxon>Hymenostomatida</taxon>
        <taxon>Tetrahymenina</taxon>
        <taxon>Tetrahymenidae</taxon>
        <taxon>Tetrahymena</taxon>
    </lineage>
</organism>
<dbReference type="AlphaFoldDB" id="Q22MR9"/>
<feature type="compositionally biased region" description="Polar residues" evidence="1">
    <location>
        <begin position="200"/>
        <end position="214"/>
    </location>
</feature>
<keyword evidence="3" id="KW-1185">Reference proteome</keyword>
<dbReference type="InParanoid" id="Q22MR9"/>
<protein>
    <submittedName>
        <fullName evidence="2">Uncharacterized protein</fullName>
    </submittedName>
</protein>
<dbReference type="KEGG" id="tet:TTHERM_00030540"/>
<feature type="region of interest" description="Disordered" evidence="1">
    <location>
        <begin position="196"/>
        <end position="227"/>
    </location>
</feature>
<gene>
    <name evidence="2" type="ORF">TTHERM_00030540</name>
</gene>
<feature type="region of interest" description="Disordered" evidence="1">
    <location>
        <begin position="260"/>
        <end position="288"/>
    </location>
</feature>
<feature type="compositionally biased region" description="Basic and acidic residues" evidence="1">
    <location>
        <begin position="261"/>
        <end position="279"/>
    </location>
</feature>
<dbReference type="RefSeq" id="XP_976951.1">
    <property type="nucleotide sequence ID" value="XM_971858.2"/>
</dbReference>
<proteinExistence type="predicted"/>
<dbReference type="GeneID" id="7828682"/>
<name>Q22MR9_TETTS</name>
<sequence>MSSILARFPPHLIAQVQHEVHDLKEDFLSLIYEINKNEKPVWTILKELKDSIPVFIDQYIYKVLSQKYDSNKIKELKKKMPKKSLMNCRQHLNQLISAIEQENLVQEYLKSLVLIINNTNSSGQEFSYLRHSKNWRNSIKMKLLALMLLVYQFSLEKQKNIFNIVDLWYKIYPETPIWQLKDDRYLTKDNNNKNKEDLSIISNQSDAGNSGNSLQHKDYNKGGKSSLKKGCNKEDDLISYELELLEQEFNRNLRISNTDQEQIKKGKRENKQCIHKDMYENDSSSAGANLIYEDEESTTQEEEYEDDSLDNQQIKSASIKDQQSARKKNRRIQTNFAKQSRKYRNEAFSPTRQLSDLTNQFDKIHIETEQVQSQNADLIYQPNINNTDEQINRQINIYHQFSLENSTQSNVQNTLAHIQSSPFLPLSDTTNVVSQIKKHNSFNSNSPLSQQQLNPNLGSNLFGSHAHNLQNENSYQPIQQYLETQQINQQNHLQTQKYQQNTQPSNIPIVPILRNPCHQVFEIPLQGNSNSFNFFISSQ</sequence>
<reference evidence="3" key="1">
    <citation type="journal article" date="2006" name="PLoS Biol.">
        <title>Macronuclear genome sequence of the ciliate Tetrahymena thermophila, a model eukaryote.</title>
        <authorList>
            <person name="Eisen J.A."/>
            <person name="Coyne R.S."/>
            <person name="Wu M."/>
            <person name="Wu D."/>
            <person name="Thiagarajan M."/>
            <person name="Wortman J.R."/>
            <person name="Badger J.H."/>
            <person name="Ren Q."/>
            <person name="Amedeo P."/>
            <person name="Jones K.M."/>
            <person name="Tallon L.J."/>
            <person name="Delcher A.L."/>
            <person name="Salzberg S.L."/>
            <person name="Silva J.C."/>
            <person name="Haas B.J."/>
            <person name="Majoros W.H."/>
            <person name="Farzad M."/>
            <person name="Carlton J.M."/>
            <person name="Smith R.K. Jr."/>
            <person name="Garg J."/>
            <person name="Pearlman R.E."/>
            <person name="Karrer K.M."/>
            <person name="Sun L."/>
            <person name="Manning G."/>
            <person name="Elde N.C."/>
            <person name="Turkewitz A.P."/>
            <person name="Asai D.J."/>
            <person name="Wilkes D.E."/>
            <person name="Wang Y."/>
            <person name="Cai H."/>
            <person name="Collins K."/>
            <person name="Stewart B.A."/>
            <person name="Lee S.R."/>
            <person name="Wilamowska K."/>
            <person name="Weinberg Z."/>
            <person name="Ruzzo W.L."/>
            <person name="Wloga D."/>
            <person name="Gaertig J."/>
            <person name="Frankel J."/>
            <person name="Tsao C.-C."/>
            <person name="Gorovsky M.A."/>
            <person name="Keeling P.J."/>
            <person name="Waller R.F."/>
            <person name="Patron N.J."/>
            <person name="Cherry J.M."/>
            <person name="Stover N.A."/>
            <person name="Krieger C.J."/>
            <person name="del Toro C."/>
            <person name="Ryder H.F."/>
            <person name="Williamson S.C."/>
            <person name="Barbeau R.A."/>
            <person name="Hamilton E.P."/>
            <person name="Orias E."/>
        </authorList>
    </citation>
    <scope>NUCLEOTIDE SEQUENCE [LARGE SCALE GENOMIC DNA]</scope>
    <source>
        <strain evidence="3">SB210</strain>
    </source>
</reference>
<evidence type="ECO:0000313" key="2">
    <source>
        <dbReference type="EMBL" id="EAR86530.1"/>
    </source>
</evidence>
<dbReference type="HOGENOM" id="CLU_505793_0_0_1"/>
<dbReference type="EMBL" id="GG662720">
    <property type="protein sequence ID" value="EAR86530.1"/>
    <property type="molecule type" value="Genomic_DNA"/>
</dbReference>
<accession>Q22MR9</accession>
<dbReference type="Proteomes" id="UP000009168">
    <property type="component" value="Unassembled WGS sequence"/>
</dbReference>
<evidence type="ECO:0000256" key="1">
    <source>
        <dbReference type="SAM" id="MobiDB-lite"/>
    </source>
</evidence>